<keyword evidence="2" id="KW-1185">Reference proteome</keyword>
<accession>A0ABV3MIT0</accession>
<dbReference type="EMBL" id="JBFDTB010000030">
    <property type="protein sequence ID" value="MEW3467364.1"/>
    <property type="molecule type" value="Genomic_DNA"/>
</dbReference>
<dbReference type="Proteomes" id="UP001554047">
    <property type="component" value="Unassembled WGS sequence"/>
</dbReference>
<gene>
    <name evidence="1" type="ORF">AB1I55_14800</name>
</gene>
<dbReference type="RefSeq" id="WP_366950497.1">
    <property type="nucleotide sequence ID" value="NZ_JBDKBP010000026.1"/>
</dbReference>
<sequence length="142" mass="16878">MVEIKNLDKYTADFYFAKEQIGKRKQVMTQLNTKKDYIKQFQEALDQAGSERTTLTTYLDSQFKQLDQLIECISQETFWQVFPEILGVDSKLNLLTELMPFEDFSNEEIIRIVENDYKDYFKELCGYDLKTKDKPSMIFHIV</sequence>
<evidence type="ECO:0000313" key="1">
    <source>
        <dbReference type="EMBL" id="MEW3467364.1"/>
    </source>
</evidence>
<comment type="caution">
    <text evidence="1">The sequence shown here is derived from an EMBL/GenBank/DDBJ whole genome shotgun (WGS) entry which is preliminary data.</text>
</comment>
<protein>
    <submittedName>
        <fullName evidence="1">Uncharacterized protein</fullName>
    </submittedName>
</protein>
<dbReference type="InterPro" id="IPR054275">
    <property type="entry name" value="DUF7006"/>
</dbReference>
<evidence type="ECO:0000313" key="2">
    <source>
        <dbReference type="Proteomes" id="UP001554047"/>
    </source>
</evidence>
<name>A0ABV3MIT0_9ENTE</name>
<proteinExistence type="predicted"/>
<organism evidence="1 2">
    <name type="scientific">Enterococcus entomosocium</name>
    <dbReference type="NCBI Taxonomy" id="3034352"/>
    <lineage>
        <taxon>Bacteria</taxon>
        <taxon>Bacillati</taxon>
        <taxon>Bacillota</taxon>
        <taxon>Bacilli</taxon>
        <taxon>Lactobacillales</taxon>
        <taxon>Enterococcaceae</taxon>
        <taxon>Enterococcus</taxon>
    </lineage>
</organism>
<dbReference type="Pfam" id="PF22652">
    <property type="entry name" value="DUF7006"/>
    <property type="match status" value="1"/>
</dbReference>
<reference evidence="1 2" key="1">
    <citation type="submission" date="2024-05" db="EMBL/GenBank/DDBJ databases">
        <title>Human gut microbiome strain richness.</title>
        <authorList>
            <person name="Chen-Liaw A."/>
        </authorList>
    </citation>
    <scope>NUCLEOTIDE SEQUENCE [LARGE SCALE GENOMIC DNA]</scope>
    <source>
        <strain evidence="1 2">J1100102st1_G3_J1100102_180507</strain>
    </source>
</reference>